<evidence type="ECO:0000256" key="1">
    <source>
        <dbReference type="SAM" id="MobiDB-lite"/>
    </source>
</evidence>
<reference evidence="4" key="2">
    <citation type="submission" date="2018-05" db="EMBL/GenBank/DDBJ databases">
        <title>OgluRS3 (Oryza glumaepatula Reference Sequence Version 3).</title>
        <authorList>
            <person name="Zhang J."/>
            <person name="Kudrna D."/>
            <person name="Lee S."/>
            <person name="Talag J."/>
            <person name="Welchert J."/>
            <person name="Wing R.A."/>
        </authorList>
    </citation>
    <scope>NUCLEOTIDE SEQUENCE [LARGE SCALE GENOMIC DNA]</scope>
</reference>
<feature type="region of interest" description="Disordered" evidence="1">
    <location>
        <begin position="47"/>
        <end position="75"/>
    </location>
</feature>
<dbReference type="Proteomes" id="UP000026961">
    <property type="component" value="Chromosome 4"/>
</dbReference>
<dbReference type="HOGENOM" id="CLU_1296141_0_0_1"/>
<keyword evidence="3" id="KW-0732">Signal</keyword>
<keyword evidence="2" id="KW-0472">Membrane</keyword>
<accession>A0A0D9ZH80</accession>
<feature type="compositionally biased region" description="Polar residues" evidence="1">
    <location>
        <begin position="157"/>
        <end position="174"/>
    </location>
</feature>
<evidence type="ECO:0000256" key="2">
    <source>
        <dbReference type="SAM" id="Phobius"/>
    </source>
</evidence>
<reference evidence="4" key="1">
    <citation type="submission" date="2015-04" db="UniProtKB">
        <authorList>
            <consortium name="EnsemblPlants"/>
        </authorList>
    </citation>
    <scope>IDENTIFICATION</scope>
</reference>
<evidence type="ECO:0000256" key="3">
    <source>
        <dbReference type="SAM" id="SignalP"/>
    </source>
</evidence>
<sequence length="214" mass="22763">MSTARANLAALSIMALLFLGIVIGDAARETPGTYFSLGRMDGHNPTAAYGANTHSDSGDMNKGENSIAGHSSERKLGTTTDGAPINIAIVMLNIQTIPPSEHLLSKIMSTRKANLFALAVMAFFFVGIVIADVTQGNSEDLFLGRTDGHNHAAYGANTHSNSGVMNKGENSGADSNERKLMVSTTDGQTDGTMSPRHRSPDWYCQYTGKTEHCP</sequence>
<evidence type="ECO:0000313" key="5">
    <source>
        <dbReference type="Proteomes" id="UP000026961"/>
    </source>
</evidence>
<proteinExistence type="predicted"/>
<name>A0A0D9ZH80_9ORYZ</name>
<organism evidence="4">
    <name type="scientific">Oryza glumipatula</name>
    <dbReference type="NCBI Taxonomy" id="40148"/>
    <lineage>
        <taxon>Eukaryota</taxon>
        <taxon>Viridiplantae</taxon>
        <taxon>Streptophyta</taxon>
        <taxon>Embryophyta</taxon>
        <taxon>Tracheophyta</taxon>
        <taxon>Spermatophyta</taxon>
        <taxon>Magnoliopsida</taxon>
        <taxon>Liliopsida</taxon>
        <taxon>Poales</taxon>
        <taxon>Poaceae</taxon>
        <taxon>BOP clade</taxon>
        <taxon>Oryzoideae</taxon>
        <taxon>Oryzeae</taxon>
        <taxon>Oryzinae</taxon>
        <taxon>Oryza</taxon>
    </lineage>
</organism>
<feature type="chain" id="PRO_5002352221" evidence="3">
    <location>
        <begin position="27"/>
        <end position="214"/>
    </location>
</feature>
<keyword evidence="2" id="KW-0812">Transmembrane</keyword>
<feature type="region of interest" description="Disordered" evidence="1">
    <location>
        <begin position="156"/>
        <end position="177"/>
    </location>
</feature>
<feature type="signal peptide" evidence="3">
    <location>
        <begin position="1"/>
        <end position="26"/>
    </location>
</feature>
<keyword evidence="2" id="KW-1133">Transmembrane helix</keyword>
<evidence type="ECO:0000313" key="4">
    <source>
        <dbReference type="EnsemblPlants" id="OGLUM04G02790.1"/>
    </source>
</evidence>
<keyword evidence="5" id="KW-1185">Reference proteome</keyword>
<dbReference type="EnsemblPlants" id="OGLUM04G02790.1">
    <property type="protein sequence ID" value="OGLUM04G02790.1"/>
    <property type="gene ID" value="OGLUM04G02790"/>
</dbReference>
<protein>
    <submittedName>
        <fullName evidence="4">Uncharacterized protein</fullName>
    </submittedName>
</protein>
<feature type="transmembrane region" description="Helical" evidence="2">
    <location>
        <begin position="113"/>
        <end position="133"/>
    </location>
</feature>
<dbReference type="Gramene" id="OGLUM04G02790.1">
    <property type="protein sequence ID" value="OGLUM04G02790.1"/>
    <property type="gene ID" value="OGLUM04G02790"/>
</dbReference>
<dbReference type="AlphaFoldDB" id="A0A0D9ZH80"/>